<dbReference type="PANTHER" id="PTHR46844:SF1">
    <property type="entry name" value="SLR5058 PROTEIN"/>
    <property type="match status" value="1"/>
</dbReference>
<evidence type="ECO:0000313" key="2">
    <source>
        <dbReference type="EnsemblMetazoa" id="CapteP207567"/>
    </source>
</evidence>
<sequence>MEGDILRHKTLLIASRPNFLQNKLLHFESTFAVEGYDSREQLEHVKRYAEHKNIDSAPFESMLKEKSIFDLCNNPLNLTLLCLLREEDTQLMNTRTTLYTSIHSIITRKAGERLNLIPAEVEESLLRPLYQFAFEAYQKNEIVVREKDSRNLEQVCQVGYLTQELIISRFQAELLRLIGELKDVPPKLGDATVKRCPHINIYHKCSASCMRGILKLGNLRLQPPIPLNVDLIYLWDEEEKIYFVKKSIECKNIKCSMIWIDPCDHTQLRNIVSGLRIGQADSFQQVNIDCGYIKRNPCEEF</sequence>
<organism evidence="1">
    <name type="scientific">Capitella teleta</name>
    <name type="common">Polychaete worm</name>
    <dbReference type="NCBI Taxonomy" id="283909"/>
    <lineage>
        <taxon>Eukaryota</taxon>
        <taxon>Metazoa</taxon>
        <taxon>Spiralia</taxon>
        <taxon>Lophotrochozoa</taxon>
        <taxon>Annelida</taxon>
        <taxon>Polychaeta</taxon>
        <taxon>Sedentaria</taxon>
        <taxon>Scolecida</taxon>
        <taxon>Capitellidae</taxon>
        <taxon>Capitella</taxon>
    </lineage>
</organism>
<dbReference type="AlphaFoldDB" id="R7V8L4"/>
<reference evidence="1 3" key="2">
    <citation type="journal article" date="2013" name="Nature">
        <title>Insights into bilaterian evolution from three spiralian genomes.</title>
        <authorList>
            <person name="Simakov O."/>
            <person name="Marletaz F."/>
            <person name="Cho S.J."/>
            <person name="Edsinger-Gonzales E."/>
            <person name="Havlak P."/>
            <person name="Hellsten U."/>
            <person name="Kuo D.H."/>
            <person name="Larsson T."/>
            <person name="Lv J."/>
            <person name="Arendt D."/>
            <person name="Savage R."/>
            <person name="Osoegawa K."/>
            <person name="de Jong P."/>
            <person name="Grimwood J."/>
            <person name="Chapman J.A."/>
            <person name="Shapiro H."/>
            <person name="Aerts A."/>
            <person name="Otillar R.P."/>
            <person name="Terry A.Y."/>
            <person name="Boore J.L."/>
            <person name="Grigoriev I.V."/>
            <person name="Lindberg D.R."/>
            <person name="Seaver E.C."/>
            <person name="Weisblat D.A."/>
            <person name="Putnam N.H."/>
            <person name="Rokhsar D.S."/>
        </authorList>
    </citation>
    <scope>NUCLEOTIDE SEQUENCE</scope>
    <source>
        <strain evidence="1 3">I ESC-2004</strain>
    </source>
</reference>
<protein>
    <submittedName>
        <fullName evidence="1 2">Uncharacterized protein</fullName>
    </submittedName>
</protein>
<dbReference type="HOGENOM" id="CLU_925134_0_0_1"/>
<dbReference type="OrthoDB" id="120976at2759"/>
<name>R7V8L4_CAPTE</name>
<keyword evidence="3" id="KW-1185">Reference proteome</keyword>
<reference evidence="2" key="3">
    <citation type="submission" date="2015-06" db="UniProtKB">
        <authorList>
            <consortium name="EnsemblMetazoa"/>
        </authorList>
    </citation>
    <scope>IDENTIFICATION</scope>
</reference>
<dbReference type="EMBL" id="AMQN01004716">
    <property type="status" value="NOT_ANNOTATED_CDS"/>
    <property type="molecule type" value="Genomic_DNA"/>
</dbReference>
<gene>
    <name evidence="1" type="ORF">CAPTEDRAFT_207567</name>
</gene>
<evidence type="ECO:0000313" key="1">
    <source>
        <dbReference type="EMBL" id="ELU14857.1"/>
    </source>
</evidence>
<proteinExistence type="predicted"/>
<dbReference type="PANTHER" id="PTHR46844">
    <property type="entry name" value="SLR5058 PROTEIN"/>
    <property type="match status" value="1"/>
</dbReference>
<dbReference type="EnsemblMetazoa" id="CapteT207567">
    <property type="protein sequence ID" value="CapteP207567"/>
    <property type="gene ID" value="CapteG207567"/>
</dbReference>
<evidence type="ECO:0000313" key="3">
    <source>
        <dbReference type="Proteomes" id="UP000014760"/>
    </source>
</evidence>
<dbReference type="Proteomes" id="UP000014760">
    <property type="component" value="Unassembled WGS sequence"/>
</dbReference>
<accession>R7V8L4</accession>
<dbReference type="EMBL" id="KB294243">
    <property type="protein sequence ID" value="ELU14857.1"/>
    <property type="molecule type" value="Genomic_DNA"/>
</dbReference>
<reference evidence="3" key="1">
    <citation type="submission" date="2012-12" db="EMBL/GenBank/DDBJ databases">
        <authorList>
            <person name="Hellsten U."/>
            <person name="Grimwood J."/>
            <person name="Chapman J.A."/>
            <person name="Shapiro H."/>
            <person name="Aerts A."/>
            <person name="Otillar R.P."/>
            <person name="Terry A.Y."/>
            <person name="Boore J.L."/>
            <person name="Simakov O."/>
            <person name="Marletaz F."/>
            <person name="Cho S.-J."/>
            <person name="Edsinger-Gonzales E."/>
            <person name="Havlak P."/>
            <person name="Kuo D.-H."/>
            <person name="Larsson T."/>
            <person name="Lv J."/>
            <person name="Arendt D."/>
            <person name="Savage R."/>
            <person name="Osoegawa K."/>
            <person name="de Jong P."/>
            <person name="Lindberg D.R."/>
            <person name="Seaver E.C."/>
            <person name="Weisblat D.A."/>
            <person name="Putnam N.H."/>
            <person name="Grigoriev I.V."/>
            <person name="Rokhsar D.S."/>
        </authorList>
    </citation>
    <scope>NUCLEOTIDE SEQUENCE</scope>
    <source>
        <strain evidence="3">I ESC-2004</strain>
    </source>
</reference>